<dbReference type="GO" id="GO:0005524">
    <property type="term" value="F:ATP binding"/>
    <property type="evidence" value="ECO:0007669"/>
    <property type="project" value="InterPro"/>
</dbReference>
<dbReference type="Proteomes" id="UP000434276">
    <property type="component" value="Unassembled WGS sequence"/>
</dbReference>
<gene>
    <name evidence="1" type="ORF">C24_LOCUS25489</name>
</gene>
<dbReference type="OrthoDB" id="10279145at2759"/>
<dbReference type="InterPro" id="IPR013757">
    <property type="entry name" value="Topo_IIA_A_a_sf"/>
</dbReference>
<evidence type="ECO:0000313" key="2">
    <source>
        <dbReference type="Proteomes" id="UP000434276"/>
    </source>
</evidence>
<reference evidence="1 2" key="1">
    <citation type="submission" date="2019-12" db="EMBL/GenBank/DDBJ databases">
        <authorList>
            <person name="Jiao W.-B."/>
            <person name="Schneeberger K."/>
        </authorList>
    </citation>
    <scope>NUCLEOTIDE SEQUENCE [LARGE SCALE GENOMIC DNA]</scope>
    <source>
        <strain evidence="2">cv. C24</strain>
    </source>
</reference>
<dbReference type="AlphaFoldDB" id="A0A5S9YEC4"/>
<name>A0A5S9YEC4_ARATH</name>
<sequence>MAASTSQLEDTTREIIEGTSILNIDDTSILNIDDTSMTSQLEDTIEKLKKVVRSLEEINRNSTMASLTYKLYRFILEKEDEAAAELNAVDTDSIETKLVKLENKQEYILEVEDNPIDIRSLYRPKLVKLLKERGFTPFPSEDKPLSDYDYLEVASHMELPIQKYEELCAQKNVLQDVVSILKRIIDAYQH</sequence>
<dbReference type="GO" id="GO:0003677">
    <property type="term" value="F:DNA binding"/>
    <property type="evidence" value="ECO:0007669"/>
    <property type="project" value="InterPro"/>
</dbReference>
<accession>A0A5S9YEC4</accession>
<dbReference type="ExpressionAtlas" id="A0A5S9YEC4">
    <property type="expression patterns" value="differential"/>
</dbReference>
<dbReference type="Gene3D" id="1.10.268.10">
    <property type="entry name" value="Topoisomerase, domain 3"/>
    <property type="match status" value="1"/>
</dbReference>
<proteinExistence type="predicted"/>
<protein>
    <submittedName>
        <fullName evidence="1">Uncharacterized protein</fullName>
    </submittedName>
</protein>
<dbReference type="GO" id="GO:0003918">
    <property type="term" value="F:DNA topoisomerase type II (double strand cut, ATP-hydrolyzing) activity"/>
    <property type="evidence" value="ECO:0007669"/>
    <property type="project" value="InterPro"/>
</dbReference>
<organism evidence="1 2">
    <name type="scientific">Arabidopsis thaliana</name>
    <name type="common">Mouse-ear cress</name>
    <dbReference type="NCBI Taxonomy" id="3702"/>
    <lineage>
        <taxon>Eukaryota</taxon>
        <taxon>Viridiplantae</taxon>
        <taxon>Streptophyta</taxon>
        <taxon>Embryophyta</taxon>
        <taxon>Tracheophyta</taxon>
        <taxon>Spermatophyta</taxon>
        <taxon>Magnoliopsida</taxon>
        <taxon>eudicotyledons</taxon>
        <taxon>Gunneridae</taxon>
        <taxon>Pentapetalae</taxon>
        <taxon>rosids</taxon>
        <taxon>malvids</taxon>
        <taxon>Brassicales</taxon>
        <taxon>Brassicaceae</taxon>
        <taxon>Camelineae</taxon>
        <taxon>Arabidopsis</taxon>
    </lineage>
</organism>
<dbReference type="EMBL" id="CACSHJ010000096">
    <property type="protein sequence ID" value="CAA0409656.1"/>
    <property type="molecule type" value="Genomic_DNA"/>
</dbReference>
<evidence type="ECO:0000313" key="1">
    <source>
        <dbReference type="EMBL" id="CAA0409656.1"/>
    </source>
</evidence>